<accession>A0A644YI06</accession>
<evidence type="ECO:0000256" key="1">
    <source>
        <dbReference type="SAM" id="MobiDB-lite"/>
    </source>
</evidence>
<gene>
    <name evidence="2" type="ORF">SDC9_74772</name>
</gene>
<dbReference type="AlphaFoldDB" id="A0A644YI06"/>
<dbReference type="EMBL" id="VSSQ01005203">
    <property type="protein sequence ID" value="MPM28252.1"/>
    <property type="molecule type" value="Genomic_DNA"/>
</dbReference>
<feature type="region of interest" description="Disordered" evidence="1">
    <location>
        <begin position="109"/>
        <end position="148"/>
    </location>
</feature>
<comment type="caution">
    <text evidence="2">The sequence shown here is derived from an EMBL/GenBank/DDBJ whole genome shotgun (WGS) entry which is preliminary data.</text>
</comment>
<evidence type="ECO:0000313" key="2">
    <source>
        <dbReference type="EMBL" id="MPM28252.1"/>
    </source>
</evidence>
<proteinExistence type="predicted"/>
<sequence length="148" mass="16544">MADVHNAGSFAEAVDGADVLDHLQAVNDRMRVDERAVRQSRFKRFVFVIGKIPFRQIVRHTGFHADPSAVRQIFLDEVGNLCNLILSAHGGKPHHVVFVQPAVVRRARRVDDKRKRGRQPVRGNYDKAAPGEERVRRPAHGAEAGAEV</sequence>
<name>A0A644YI06_9ZZZZ</name>
<protein>
    <submittedName>
        <fullName evidence="2">Uncharacterized protein</fullName>
    </submittedName>
</protein>
<reference evidence="2" key="1">
    <citation type="submission" date="2019-08" db="EMBL/GenBank/DDBJ databases">
        <authorList>
            <person name="Kucharzyk K."/>
            <person name="Murdoch R.W."/>
            <person name="Higgins S."/>
            <person name="Loffler F."/>
        </authorList>
    </citation>
    <scope>NUCLEOTIDE SEQUENCE</scope>
</reference>
<organism evidence="2">
    <name type="scientific">bioreactor metagenome</name>
    <dbReference type="NCBI Taxonomy" id="1076179"/>
    <lineage>
        <taxon>unclassified sequences</taxon>
        <taxon>metagenomes</taxon>
        <taxon>ecological metagenomes</taxon>
    </lineage>
</organism>